<evidence type="ECO:0000313" key="3">
    <source>
        <dbReference type="EMBL" id="MFD0929312.1"/>
    </source>
</evidence>
<dbReference type="Pfam" id="PF22106">
    <property type="entry name" value="NGO1945_C"/>
    <property type="match status" value="1"/>
</dbReference>
<evidence type="ECO:0000259" key="2">
    <source>
        <dbReference type="Pfam" id="PF22106"/>
    </source>
</evidence>
<dbReference type="Gene3D" id="1.10.150.690">
    <property type="entry name" value="DUF2063"/>
    <property type="match status" value="1"/>
</dbReference>
<evidence type="ECO:0000259" key="1">
    <source>
        <dbReference type="Pfam" id="PF09836"/>
    </source>
</evidence>
<dbReference type="EMBL" id="JBHTJW010000002">
    <property type="protein sequence ID" value="MFD0929312.1"/>
    <property type="molecule type" value="Genomic_DNA"/>
</dbReference>
<dbReference type="InterPro" id="IPR044922">
    <property type="entry name" value="DUF2063_N_sf"/>
</dbReference>
<comment type="caution">
    <text evidence="3">The sequence shown here is derived from an EMBL/GenBank/DDBJ whole genome shotgun (WGS) entry which is preliminary data.</text>
</comment>
<dbReference type="Gene3D" id="3.90.930.50">
    <property type="match status" value="1"/>
</dbReference>
<keyword evidence="4" id="KW-1185">Reference proteome</keyword>
<reference evidence="4" key="1">
    <citation type="journal article" date="2019" name="Int. J. Syst. Evol. Microbiol.">
        <title>The Global Catalogue of Microorganisms (GCM) 10K type strain sequencing project: providing services to taxonomists for standard genome sequencing and annotation.</title>
        <authorList>
            <consortium name="The Broad Institute Genomics Platform"/>
            <consortium name="The Broad Institute Genome Sequencing Center for Infectious Disease"/>
            <person name="Wu L."/>
            <person name="Ma J."/>
        </authorList>
    </citation>
    <scope>NUCLEOTIDE SEQUENCE [LARGE SCALE GENOMIC DNA]</scope>
    <source>
        <strain evidence="4">CCUG 59685</strain>
    </source>
</reference>
<dbReference type="InterPro" id="IPR018640">
    <property type="entry name" value="DUF2063"/>
</dbReference>
<proteinExistence type="predicted"/>
<dbReference type="InterPro" id="IPR054098">
    <property type="entry name" value="NGO1945-like_C"/>
</dbReference>
<accession>A0ABW3GFK8</accession>
<organism evidence="3 4">
    <name type="scientific">Methylophilus glucosoxydans</name>
    <dbReference type="NCBI Taxonomy" id="752553"/>
    <lineage>
        <taxon>Bacteria</taxon>
        <taxon>Pseudomonadati</taxon>
        <taxon>Pseudomonadota</taxon>
        <taxon>Betaproteobacteria</taxon>
        <taxon>Nitrosomonadales</taxon>
        <taxon>Methylophilaceae</taxon>
        <taxon>Methylophilus</taxon>
    </lineage>
</organism>
<dbReference type="Pfam" id="PF09836">
    <property type="entry name" value="DUF2063"/>
    <property type="match status" value="1"/>
</dbReference>
<dbReference type="RefSeq" id="WP_379074784.1">
    <property type="nucleotide sequence ID" value="NZ_JBHTJW010000002.1"/>
</dbReference>
<dbReference type="Proteomes" id="UP001597106">
    <property type="component" value="Unassembled WGS sequence"/>
</dbReference>
<protein>
    <submittedName>
        <fullName evidence="3">DUF2063 domain-containing protein</fullName>
    </submittedName>
</protein>
<feature type="domain" description="NGO1945-like C-terminal" evidence="2">
    <location>
        <begin position="147"/>
        <end position="237"/>
    </location>
</feature>
<feature type="domain" description="Putative DNA-binding" evidence="1">
    <location>
        <begin position="7"/>
        <end position="92"/>
    </location>
</feature>
<sequence length="250" mass="28565">MPAFQDYQADFTAHLRQPAEHAPPHGVDRKRMRIYTEIVFNQFLTSLQACFPVLRSILGKRIFQRLARQCFSRQTFANPLFQDIPARFVDFLSIHQAADLPPYTAALAHYEWIELALSRELAEAPLPAAAQTALAPGLAHRVSLTAVHRLLHYAFPVHQLSRKQRHLPAADTYLLVYRTPDFQIRFIQLNVITYQLLQQIRLHPATTEQHLLELSQHLPDLPRETLLQFGIETLQTLAAAQAIDVTPAQD</sequence>
<gene>
    <name evidence="3" type="ORF">ACFQ1T_05915</name>
</gene>
<name>A0ABW3GFK8_9PROT</name>
<evidence type="ECO:0000313" key="4">
    <source>
        <dbReference type="Proteomes" id="UP001597106"/>
    </source>
</evidence>